<dbReference type="Gene3D" id="3.30.70.1440">
    <property type="entry name" value="Multidrug efflux transporter AcrB pore domain"/>
    <property type="match status" value="1"/>
</dbReference>
<gene>
    <name evidence="2" type="ORF">ACFQE5_11595</name>
</gene>
<dbReference type="Gene3D" id="3.30.2090.10">
    <property type="entry name" value="Multidrug efflux transporter AcrB TolC docking domain, DN and DC subdomains"/>
    <property type="match status" value="2"/>
</dbReference>
<keyword evidence="1" id="KW-1133">Transmembrane helix</keyword>
<dbReference type="InterPro" id="IPR001036">
    <property type="entry name" value="Acrflvin-R"/>
</dbReference>
<feature type="transmembrane region" description="Helical" evidence="1">
    <location>
        <begin position="540"/>
        <end position="559"/>
    </location>
</feature>
<dbReference type="Proteomes" id="UP001596302">
    <property type="component" value="Unassembled WGS sequence"/>
</dbReference>
<keyword evidence="3" id="KW-1185">Reference proteome</keyword>
<feature type="transmembrane region" description="Helical" evidence="1">
    <location>
        <begin position="481"/>
        <end position="507"/>
    </location>
</feature>
<feature type="transmembrane region" description="Helical" evidence="1">
    <location>
        <begin position="396"/>
        <end position="414"/>
    </location>
</feature>
<feature type="transmembrane region" description="Helical" evidence="1">
    <location>
        <begin position="967"/>
        <end position="986"/>
    </location>
</feature>
<feature type="transmembrane region" description="Helical" evidence="1">
    <location>
        <begin position="890"/>
        <end position="913"/>
    </location>
</feature>
<keyword evidence="1" id="KW-0472">Membrane</keyword>
<keyword evidence="1" id="KW-0812">Transmembrane</keyword>
<evidence type="ECO:0000256" key="1">
    <source>
        <dbReference type="SAM" id="Phobius"/>
    </source>
</evidence>
<feature type="transmembrane region" description="Helical" evidence="1">
    <location>
        <begin position="998"/>
        <end position="1018"/>
    </location>
</feature>
<dbReference type="PANTHER" id="PTHR32063">
    <property type="match status" value="1"/>
</dbReference>
<dbReference type="EMBL" id="JBHSQW010000025">
    <property type="protein sequence ID" value="MFC5994852.1"/>
    <property type="molecule type" value="Genomic_DNA"/>
</dbReference>
<protein>
    <submittedName>
        <fullName evidence="2">Efflux RND transporter permease subunit</fullName>
    </submittedName>
</protein>
<dbReference type="Gene3D" id="1.20.1640.10">
    <property type="entry name" value="Multidrug efflux transporter AcrB transmembrane domain"/>
    <property type="match status" value="2"/>
</dbReference>
<feature type="transmembrane region" description="Helical" evidence="1">
    <location>
        <begin position="371"/>
        <end position="390"/>
    </location>
</feature>
<feature type="transmembrane region" description="Helical" evidence="1">
    <location>
        <begin position="344"/>
        <end position="364"/>
    </location>
</feature>
<dbReference type="SUPFAM" id="SSF82693">
    <property type="entry name" value="Multidrug efflux transporter AcrB pore domain, PN1, PN2, PC1 and PC2 subdomains"/>
    <property type="match status" value="2"/>
</dbReference>
<comment type="caution">
    <text evidence="2">The sequence shown here is derived from an EMBL/GenBank/DDBJ whole genome shotgun (WGS) entry which is preliminary data.</text>
</comment>
<proteinExistence type="predicted"/>
<accession>A0ABW1J320</accession>
<dbReference type="Gene3D" id="3.30.70.1320">
    <property type="entry name" value="Multidrug efflux transporter AcrB pore domain like"/>
    <property type="match status" value="1"/>
</dbReference>
<feature type="transmembrane region" description="Helical" evidence="1">
    <location>
        <begin position="452"/>
        <end position="469"/>
    </location>
</feature>
<evidence type="ECO:0000313" key="2">
    <source>
        <dbReference type="EMBL" id="MFC5994852.1"/>
    </source>
</evidence>
<dbReference type="InterPro" id="IPR027463">
    <property type="entry name" value="AcrB_DN_DC_subdom"/>
</dbReference>
<reference evidence="3" key="1">
    <citation type="journal article" date="2019" name="Int. J. Syst. Evol. Microbiol.">
        <title>The Global Catalogue of Microorganisms (GCM) 10K type strain sequencing project: providing services to taxonomists for standard genome sequencing and annotation.</title>
        <authorList>
            <consortium name="The Broad Institute Genomics Platform"/>
            <consortium name="The Broad Institute Genome Sequencing Center for Infectious Disease"/>
            <person name="Wu L."/>
            <person name="Ma J."/>
        </authorList>
    </citation>
    <scope>NUCLEOTIDE SEQUENCE [LARGE SCALE GENOMIC DNA]</scope>
    <source>
        <strain evidence="3">CCM 8391</strain>
    </source>
</reference>
<dbReference type="Pfam" id="PF00873">
    <property type="entry name" value="ACR_tran"/>
    <property type="match status" value="1"/>
</dbReference>
<evidence type="ECO:0000313" key="3">
    <source>
        <dbReference type="Proteomes" id="UP001596302"/>
    </source>
</evidence>
<dbReference type="RefSeq" id="WP_379584869.1">
    <property type="nucleotide sequence ID" value="NZ_JBHSQW010000025.1"/>
</dbReference>
<dbReference type="PRINTS" id="PR00702">
    <property type="entry name" value="ACRIFLAVINRP"/>
</dbReference>
<feature type="transmembrane region" description="Helical" evidence="1">
    <location>
        <begin position="864"/>
        <end position="883"/>
    </location>
</feature>
<dbReference type="SUPFAM" id="SSF82714">
    <property type="entry name" value="Multidrug efflux transporter AcrB TolC docking domain, DN and DC subdomains"/>
    <property type="match status" value="1"/>
</dbReference>
<dbReference type="PANTHER" id="PTHR32063:SF4">
    <property type="entry name" value="SLR6043 PROTEIN"/>
    <property type="match status" value="1"/>
</dbReference>
<sequence>MLRWAVQTGIRFRLLVVALAAGVLALGIVQLQNTRVNALPEFSPPYVEVQTEALGLSAEEVEQLITVPLEQDLFNSVAFLDEIRSDSIPGLSSIVMIFEPGTDLFRARQLVSERLTQTAALPNVSKAPVMLEPVSSASRALVIGMSSERLSLIEQSVLARWTIRPRLLGVPGVSNVSVFGQRERQLQVQVDPAELEAKGLGLQDVISTTGNATWASPLTFLEASTPGTGGFIDTPNQRLSIQNVSPIVDAATLSQVAVEGHPGLRLGDVATVVEDHQLLIGDGIVRDTNGLMIVIQRFPDADTVAVTRGVEAALHELAPGLGDMRLDATVYRPASFVEAATHNLGLTLLIGVGLALLLIGLFLLSWRAAVIALVTVPLAVATAVVVLGQFGVTMNLLVLLGLIAALVVIIDDAARDPEAILRRPGDRPTNGETNGSRTAAIVAAALSMRRPAVYATLIVALAVVPVLFVPGSPGAFLTPLAVAYLVGLASAMLVALLVTPVLASFLAARGGPHREAPAVRGLQRGYDRLGGRAVPRARSAVVSAIVVVVVGAAMVPLLSTSLMPTLRESDLLITFDGSAGVSRPEMARITTAASAELRALPGVDQVGAHVGRALQSDQVRDVDTGEIWVHLDPAADHDATVAAVQAVVDGYPGLERAVQTYLGAQSGTLLSAPDSALVVRLYGDDSAILNTKADEVARLLSGVAGLQDPTVQRTPLRPTLQVEVDLAKAQQFNIKPGDVRRTIATLLAGLEVGSVFEEQKVFEVIVWGTPELRHSVASVQNLLVDRPDGAGQVRVGDVANVRIVPAAAVIHRDSSSRFLDVTATVAGRSYGAVEAEAREKLAALAFPFEYRAEIVGDNAARQAATWQIIGVAIVAVILIFLLLQAATRSWWLALIFLATLPVALSGGAIATVIGGGVVSLGTVMGLLTVAAIALKQGLSVLGAFQQRRAAGEELGPELVHRAVRDQLGPIGASMLAIALVALPIVIRGPIAGLELLHPLAVTVLGGLVTTTLLVLWVIPGLYAARAGGQEEDLALTAPAAQGGGEQLVTGGTRT</sequence>
<organism evidence="2 3">
    <name type="scientific">Pseudonocardia hispaniensis</name>
    <dbReference type="NCBI Taxonomy" id="904933"/>
    <lineage>
        <taxon>Bacteria</taxon>
        <taxon>Bacillati</taxon>
        <taxon>Actinomycetota</taxon>
        <taxon>Actinomycetes</taxon>
        <taxon>Pseudonocardiales</taxon>
        <taxon>Pseudonocardiaceae</taxon>
        <taxon>Pseudonocardia</taxon>
    </lineage>
</organism>
<feature type="transmembrane region" description="Helical" evidence="1">
    <location>
        <begin position="919"/>
        <end position="938"/>
    </location>
</feature>
<name>A0ABW1J320_9PSEU</name>
<dbReference type="Gene3D" id="3.30.70.1430">
    <property type="entry name" value="Multidrug efflux transporter AcrB pore domain"/>
    <property type="match status" value="2"/>
</dbReference>
<dbReference type="SUPFAM" id="SSF82866">
    <property type="entry name" value="Multidrug efflux transporter AcrB transmembrane domain"/>
    <property type="match status" value="2"/>
</dbReference>